<dbReference type="Proteomes" id="UP001642360">
    <property type="component" value="Unassembled WGS sequence"/>
</dbReference>
<evidence type="ECO:0000313" key="4">
    <source>
        <dbReference type="Proteomes" id="UP001642360"/>
    </source>
</evidence>
<feature type="compositionally biased region" description="Polar residues" evidence="1">
    <location>
        <begin position="71"/>
        <end position="80"/>
    </location>
</feature>
<dbReference type="EMBL" id="CAUOFW020004170">
    <property type="protein sequence ID" value="CAK9164312.1"/>
    <property type="molecule type" value="Genomic_DNA"/>
</dbReference>
<comment type="caution">
    <text evidence="2">The sequence shown here is derived from an EMBL/GenBank/DDBJ whole genome shotgun (WGS) entry which is preliminary data.</text>
</comment>
<reference evidence="2 4" key="1">
    <citation type="submission" date="2024-02" db="EMBL/GenBank/DDBJ databases">
        <authorList>
            <person name="Vignale AGUSTIN F."/>
            <person name="Sosa J E."/>
            <person name="Modenutti C."/>
        </authorList>
    </citation>
    <scope>NUCLEOTIDE SEQUENCE [LARGE SCALE GENOMIC DNA]</scope>
</reference>
<evidence type="ECO:0000256" key="1">
    <source>
        <dbReference type="SAM" id="MobiDB-lite"/>
    </source>
</evidence>
<feature type="region of interest" description="Disordered" evidence="1">
    <location>
        <begin position="27"/>
        <end position="100"/>
    </location>
</feature>
<evidence type="ECO:0000313" key="2">
    <source>
        <dbReference type="EMBL" id="CAK9164312.1"/>
    </source>
</evidence>
<name>A0ABC8T4R2_9AQUA</name>
<organism evidence="2 4">
    <name type="scientific">Ilex paraguariensis</name>
    <name type="common">yerba mate</name>
    <dbReference type="NCBI Taxonomy" id="185542"/>
    <lineage>
        <taxon>Eukaryota</taxon>
        <taxon>Viridiplantae</taxon>
        <taxon>Streptophyta</taxon>
        <taxon>Embryophyta</taxon>
        <taxon>Tracheophyta</taxon>
        <taxon>Spermatophyta</taxon>
        <taxon>Magnoliopsida</taxon>
        <taxon>eudicotyledons</taxon>
        <taxon>Gunneridae</taxon>
        <taxon>Pentapetalae</taxon>
        <taxon>asterids</taxon>
        <taxon>campanulids</taxon>
        <taxon>Aquifoliales</taxon>
        <taxon>Aquifoliaceae</taxon>
        <taxon>Ilex</taxon>
    </lineage>
</organism>
<sequence>MIEKTQKFVHEAPTKIEEVMVIFNVPEVEKPSTTTTEKEAPPNLEPKPEKPATVEEVVEVEKDKEKEKITESTSFKTDSNVVGELPDPEKKALDELKELV</sequence>
<accession>A0ABC8T4R2</accession>
<feature type="compositionally biased region" description="Basic and acidic residues" evidence="1">
    <location>
        <begin position="87"/>
        <end position="100"/>
    </location>
</feature>
<evidence type="ECO:0000313" key="3">
    <source>
        <dbReference type="EMBL" id="CAK9170879.1"/>
    </source>
</evidence>
<dbReference type="EMBL" id="CAUOFW020005613">
    <property type="protein sequence ID" value="CAK9170879.1"/>
    <property type="molecule type" value="Genomic_DNA"/>
</dbReference>
<dbReference type="AlphaFoldDB" id="A0ABC8T4R2"/>
<feature type="compositionally biased region" description="Basic and acidic residues" evidence="1">
    <location>
        <begin position="36"/>
        <end position="70"/>
    </location>
</feature>
<protein>
    <submittedName>
        <fullName evidence="2">Uncharacterized protein</fullName>
    </submittedName>
</protein>
<gene>
    <name evidence="2" type="ORF">ILEXP_LOCUS33419</name>
    <name evidence="3" type="ORF">ILEXP_LOCUS40399</name>
</gene>
<keyword evidence="4" id="KW-1185">Reference proteome</keyword>
<proteinExistence type="predicted"/>